<reference evidence="1 2" key="1">
    <citation type="submission" date="2024-07" db="EMBL/GenBank/DDBJ databases">
        <authorList>
            <person name="Yun M."/>
        </authorList>
    </citation>
    <scope>NUCLEOTIDE SEQUENCE [LARGE SCALE GENOMIC DNA]</scope>
    <source>
        <strain evidence="1 2">MS01</strain>
    </source>
</reference>
<keyword evidence="2" id="KW-1185">Reference proteome</keyword>
<evidence type="ECO:0000313" key="1">
    <source>
        <dbReference type="EMBL" id="MEX0381192.1"/>
    </source>
</evidence>
<dbReference type="Proteomes" id="UP001556617">
    <property type="component" value="Unassembled WGS sequence"/>
</dbReference>
<organism evidence="1 2">
    <name type="scientific">Leuconostoc aquikimchii</name>
    <dbReference type="NCBI Taxonomy" id="3236804"/>
    <lineage>
        <taxon>Bacteria</taxon>
        <taxon>Bacillati</taxon>
        <taxon>Bacillota</taxon>
        <taxon>Bacilli</taxon>
        <taxon>Lactobacillales</taxon>
        <taxon>Lactobacillaceae</taxon>
        <taxon>Leuconostoc</taxon>
    </lineage>
</organism>
<protein>
    <recommendedName>
        <fullName evidence="3">N-acetyltransferase domain-containing protein</fullName>
    </recommendedName>
</protein>
<gene>
    <name evidence="1" type="ORF">AB3K24_07480</name>
</gene>
<sequence length="199" mass="22810">MKIFDFDVYPHNGLINISDFNNYTTGIHTLDAFLFEELDVMETHNKTALSVAYVGDTVVGMFALSTAQTISNKSSEQANHTFGDVNKQYDSIPLISIDHFSVSKNLQYDGSKRKDEQFNVGKSLLRVIYEIVVKMRTKYNVAIAGISVDALPHAADWYEKQHFVYLNDFEENSPNKEYYKMIIGYPMIEKAYFEAMIKL</sequence>
<evidence type="ECO:0000313" key="2">
    <source>
        <dbReference type="Proteomes" id="UP001556617"/>
    </source>
</evidence>
<dbReference type="Gene3D" id="3.40.630.30">
    <property type="match status" value="1"/>
</dbReference>
<accession>A0ABV3S424</accession>
<name>A0ABV3S424_9LACO</name>
<dbReference type="RefSeq" id="WP_367974787.1">
    <property type="nucleotide sequence ID" value="NZ_JBFPEQ010000001.1"/>
</dbReference>
<comment type="caution">
    <text evidence="1">The sequence shown here is derived from an EMBL/GenBank/DDBJ whole genome shotgun (WGS) entry which is preliminary data.</text>
</comment>
<evidence type="ECO:0008006" key="3">
    <source>
        <dbReference type="Google" id="ProtNLM"/>
    </source>
</evidence>
<dbReference type="EMBL" id="JBFPER010000001">
    <property type="protein sequence ID" value="MEX0381192.1"/>
    <property type="molecule type" value="Genomic_DNA"/>
</dbReference>
<proteinExistence type="predicted"/>